<reference evidence="2 3" key="1">
    <citation type="submission" date="2019-12" db="EMBL/GenBank/DDBJ databases">
        <authorList>
            <person name="Li M."/>
        </authorList>
    </citation>
    <scope>NUCLEOTIDE SEQUENCE [LARGE SCALE GENOMIC DNA]</scope>
    <source>
        <strain evidence="2 3">GBMRC 2046</strain>
    </source>
</reference>
<accession>A0A7X3LSJ4</accession>
<protein>
    <submittedName>
        <fullName evidence="2">NAD(P)-binding protein</fullName>
    </submittedName>
</protein>
<evidence type="ECO:0000259" key="1">
    <source>
        <dbReference type="Pfam" id="PF01593"/>
    </source>
</evidence>
<dbReference type="SUPFAM" id="SSF51905">
    <property type="entry name" value="FAD/NAD(P)-binding domain"/>
    <property type="match status" value="1"/>
</dbReference>
<dbReference type="RefSeq" id="WP_160774536.1">
    <property type="nucleotide sequence ID" value="NZ_WUMV01000002.1"/>
</dbReference>
<dbReference type="InterPro" id="IPR050464">
    <property type="entry name" value="Zeta_carotene_desat/Oxidored"/>
</dbReference>
<name>A0A7X3LSJ4_9HYPH</name>
<keyword evidence="3" id="KW-1185">Reference proteome</keyword>
<dbReference type="Gene3D" id="1.10.405.20">
    <property type="match status" value="1"/>
</dbReference>
<dbReference type="Pfam" id="PF01593">
    <property type="entry name" value="Amino_oxidase"/>
    <property type="match status" value="1"/>
</dbReference>
<comment type="caution">
    <text evidence="2">The sequence shown here is derived from an EMBL/GenBank/DDBJ whole genome shotgun (WGS) entry which is preliminary data.</text>
</comment>
<evidence type="ECO:0000313" key="2">
    <source>
        <dbReference type="EMBL" id="MXN64296.1"/>
    </source>
</evidence>
<gene>
    <name evidence="2" type="ORF">GR183_05220</name>
</gene>
<feature type="domain" description="Amine oxidase" evidence="1">
    <location>
        <begin position="10"/>
        <end position="287"/>
    </location>
</feature>
<sequence length="434" mass="48821">MRIAVVGSGIAGNSAAWALSDTHDVVLYEKRTRPGGHSATVDIDYAGERIAVDTGFIVYNELNYPNLTALFDHLGVKSHESDMSFSVCVDAGRREWAGTNLGTIFGQRRNLLSPRFLWMLREILRFNKLSVADRAQGLLYGRSLGDYLAARRFARAFIDDYLVPMGAAIWSTPAREMLDFPAESFVAFFENHRLVGFDRPKWRTVTGGSREYVERLLQPLAGKIRLSSAVAEIRREDGRVMVRDEAGHTDYFDHVVIAAHTDQALAMLDDADHEEREMLAAIPYRPNTVYLHRDASLMPRRKRVWSSWNYMRASTPGACKNDVSVTYWMNRLQGIDNARPLFVSLNPAKAPREDLTFGTYTYDHPQFGENALKGQLMLKRLQGKRNTWFCGAWCGYGFHEDGLVSGLDVARSLGAEIPWEIGTDGGMRIAEAAQ</sequence>
<dbReference type="Gene3D" id="3.30.70.1990">
    <property type="match status" value="1"/>
</dbReference>
<evidence type="ECO:0000313" key="3">
    <source>
        <dbReference type="Proteomes" id="UP000433101"/>
    </source>
</evidence>
<dbReference type="InterPro" id="IPR036188">
    <property type="entry name" value="FAD/NAD-bd_sf"/>
</dbReference>
<dbReference type="PANTHER" id="PTHR42923">
    <property type="entry name" value="PROTOPORPHYRINOGEN OXIDASE"/>
    <property type="match status" value="1"/>
</dbReference>
<dbReference type="AlphaFoldDB" id="A0A7X3LSJ4"/>
<dbReference type="Gene3D" id="3.50.50.60">
    <property type="entry name" value="FAD/NAD(P)-binding domain"/>
    <property type="match status" value="1"/>
</dbReference>
<dbReference type="EMBL" id="WUMV01000002">
    <property type="protein sequence ID" value="MXN64296.1"/>
    <property type="molecule type" value="Genomic_DNA"/>
</dbReference>
<proteinExistence type="predicted"/>
<dbReference type="GO" id="GO:0016491">
    <property type="term" value="F:oxidoreductase activity"/>
    <property type="evidence" value="ECO:0007669"/>
    <property type="project" value="InterPro"/>
</dbReference>
<dbReference type="Proteomes" id="UP000433101">
    <property type="component" value="Unassembled WGS sequence"/>
</dbReference>
<organism evidence="2 3">
    <name type="scientific">Stappia sediminis</name>
    <dbReference type="NCBI Taxonomy" id="2692190"/>
    <lineage>
        <taxon>Bacteria</taxon>
        <taxon>Pseudomonadati</taxon>
        <taxon>Pseudomonadota</taxon>
        <taxon>Alphaproteobacteria</taxon>
        <taxon>Hyphomicrobiales</taxon>
        <taxon>Stappiaceae</taxon>
        <taxon>Stappia</taxon>
    </lineage>
</organism>
<dbReference type="InterPro" id="IPR002937">
    <property type="entry name" value="Amino_oxidase"/>
</dbReference>
<dbReference type="PANTHER" id="PTHR42923:SF17">
    <property type="entry name" value="AMINE OXIDASE DOMAIN-CONTAINING PROTEIN"/>
    <property type="match status" value="1"/>
</dbReference>